<dbReference type="GO" id="GO:0016020">
    <property type="term" value="C:membrane"/>
    <property type="evidence" value="ECO:0007669"/>
    <property type="project" value="UniProtKB-SubCell"/>
</dbReference>
<reference evidence="7" key="1">
    <citation type="submission" date="2021-01" db="EMBL/GenBank/DDBJ databases">
        <authorList>
            <person name="Corre E."/>
            <person name="Pelletier E."/>
            <person name="Niang G."/>
            <person name="Scheremetjew M."/>
            <person name="Finn R."/>
            <person name="Kale V."/>
            <person name="Holt S."/>
            <person name="Cochrane G."/>
            <person name="Meng A."/>
            <person name="Brown T."/>
            <person name="Cohen L."/>
        </authorList>
    </citation>
    <scope>NUCLEOTIDE SEQUENCE</scope>
    <source>
        <strain evidence="7">CCMP1243</strain>
    </source>
</reference>
<dbReference type="InterPro" id="IPR012919">
    <property type="entry name" value="SUN_dom"/>
</dbReference>
<dbReference type="PANTHER" id="PTHR12911:SF8">
    <property type="entry name" value="KLAROID PROTEIN-RELATED"/>
    <property type="match status" value="1"/>
</dbReference>
<dbReference type="GO" id="GO:0005635">
    <property type="term" value="C:nuclear envelope"/>
    <property type="evidence" value="ECO:0007669"/>
    <property type="project" value="UniProtKB-ARBA"/>
</dbReference>
<evidence type="ECO:0000256" key="4">
    <source>
        <dbReference type="ARBA" id="ARBA00023136"/>
    </source>
</evidence>
<comment type="subcellular location">
    <subcellularLocation>
        <location evidence="1">Membrane</location>
    </subcellularLocation>
</comment>
<sequence>MDAKAALLAAVPRIWLERRAARAANIVVLLLLLYTYIRLRWLVHSLEYGGYAWLEASVREEVHTFKREFYSSLNLTRTSLMTLAEGTDRVESLSYRVDALSSEAAVLSARIAPVYERLRGTSGTTLLRTLIDDEARNQFSERGAYAERSSGSMGKSCMSREELEADLTRRLEMDLLDGMFDHAASVFGGAIVFDNMLTSPSYPLAQVLSGTLRHVMGLKSSFLPPESTIRAQLSWKRKKGQLQCWAFPSHQGKISVRLSQPAVATHVTIEQRPRDLASALEARAAPRVFRVWSLQSVDDLKPRSLGEFEFNVMGGKQLFKLNRTLVRPGFVSNIIALDVVNNHGNREFTCLQRFRVHSAD</sequence>
<proteinExistence type="predicted"/>
<dbReference type="GO" id="GO:0043495">
    <property type="term" value="F:protein-membrane adaptor activity"/>
    <property type="evidence" value="ECO:0007669"/>
    <property type="project" value="TreeGrafter"/>
</dbReference>
<dbReference type="AlphaFoldDB" id="A0A7S2SVR1"/>
<accession>A0A7S2SVR1</accession>
<gene>
    <name evidence="7" type="ORF">RMAR1173_LOCUS21840</name>
</gene>
<keyword evidence="4 5" id="KW-0472">Membrane</keyword>
<evidence type="ECO:0000256" key="5">
    <source>
        <dbReference type="SAM" id="Phobius"/>
    </source>
</evidence>
<dbReference type="EMBL" id="HBHJ01032955">
    <property type="protein sequence ID" value="CAD9710846.1"/>
    <property type="molecule type" value="Transcribed_RNA"/>
</dbReference>
<keyword evidence="2 5" id="KW-0812">Transmembrane</keyword>
<evidence type="ECO:0000256" key="1">
    <source>
        <dbReference type="ARBA" id="ARBA00004370"/>
    </source>
</evidence>
<evidence type="ECO:0000256" key="2">
    <source>
        <dbReference type="ARBA" id="ARBA00022692"/>
    </source>
</evidence>
<dbReference type="InterPro" id="IPR045119">
    <property type="entry name" value="SUN1-5"/>
</dbReference>
<dbReference type="PROSITE" id="PS51469">
    <property type="entry name" value="SUN"/>
    <property type="match status" value="1"/>
</dbReference>
<protein>
    <recommendedName>
        <fullName evidence="6">SUN domain-containing protein</fullName>
    </recommendedName>
</protein>
<keyword evidence="3 5" id="KW-1133">Transmembrane helix</keyword>
<feature type="transmembrane region" description="Helical" evidence="5">
    <location>
        <begin position="20"/>
        <end position="37"/>
    </location>
</feature>
<evidence type="ECO:0000259" key="6">
    <source>
        <dbReference type="PROSITE" id="PS51469"/>
    </source>
</evidence>
<evidence type="ECO:0000313" key="7">
    <source>
        <dbReference type="EMBL" id="CAD9710846.1"/>
    </source>
</evidence>
<dbReference type="PANTHER" id="PTHR12911">
    <property type="entry name" value="SAD1/UNC-84-LIKE PROTEIN-RELATED"/>
    <property type="match status" value="1"/>
</dbReference>
<name>A0A7S2SVR1_9STRA</name>
<dbReference type="Gene3D" id="2.60.120.260">
    <property type="entry name" value="Galactose-binding domain-like"/>
    <property type="match status" value="1"/>
</dbReference>
<evidence type="ECO:0000256" key="3">
    <source>
        <dbReference type="ARBA" id="ARBA00022989"/>
    </source>
</evidence>
<organism evidence="7">
    <name type="scientific">Rhizochromulina marina</name>
    <dbReference type="NCBI Taxonomy" id="1034831"/>
    <lineage>
        <taxon>Eukaryota</taxon>
        <taxon>Sar</taxon>
        <taxon>Stramenopiles</taxon>
        <taxon>Ochrophyta</taxon>
        <taxon>Dictyochophyceae</taxon>
        <taxon>Rhizochromulinales</taxon>
        <taxon>Rhizochromulina</taxon>
    </lineage>
</organism>
<dbReference type="Pfam" id="PF07738">
    <property type="entry name" value="Sad1_UNC"/>
    <property type="match status" value="1"/>
</dbReference>
<feature type="domain" description="SUN" evidence="6">
    <location>
        <begin position="188"/>
        <end position="360"/>
    </location>
</feature>